<dbReference type="InterPro" id="IPR014710">
    <property type="entry name" value="RmlC-like_jellyroll"/>
</dbReference>
<sequence length="128" mass="14111">MKIKHNAEVPLNDVTMEGAAGCKVRWLVGEADAAPNFAMRQFELEPGGHTPRHFHPYEHEIFVLEGDGVIVDGDQQRPLRPGDVVLVSPDDVHQFRNVGSTPFKMLCLIPNSAADKKVTVVPECGIEK</sequence>
<dbReference type="InterPro" id="IPR053146">
    <property type="entry name" value="QDO-like"/>
</dbReference>
<feature type="domain" description="Cupin type-2" evidence="1">
    <location>
        <begin position="42"/>
        <end position="108"/>
    </location>
</feature>
<protein>
    <submittedName>
        <fullName evidence="2">Cupin domain protein</fullName>
    </submittedName>
</protein>
<dbReference type="CDD" id="cd02222">
    <property type="entry name" value="cupin_TM1459-like"/>
    <property type="match status" value="1"/>
</dbReference>
<evidence type="ECO:0000313" key="2">
    <source>
        <dbReference type="EMBL" id="QDT72511.1"/>
    </source>
</evidence>
<dbReference type="Gene3D" id="2.60.120.10">
    <property type="entry name" value="Jelly Rolls"/>
    <property type="match status" value="1"/>
</dbReference>
<reference evidence="2 3" key="1">
    <citation type="submission" date="2019-02" db="EMBL/GenBank/DDBJ databases">
        <title>Deep-cultivation of Planctomycetes and their phenomic and genomic characterization uncovers novel biology.</title>
        <authorList>
            <person name="Wiegand S."/>
            <person name="Jogler M."/>
            <person name="Boedeker C."/>
            <person name="Pinto D."/>
            <person name="Vollmers J."/>
            <person name="Rivas-Marin E."/>
            <person name="Kohn T."/>
            <person name="Peeters S.H."/>
            <person name="Heuer A."/>
            <person name="Rast P."/>
            <person name="Oberbeckmann S."/>
            <person name="Bunk B."/>
            <person name="Jeske O."/>
            <person name="Meyerdierks A."/>
            <person name="Storesund J.E."/>
            <person name="Kallscheuer N."/>
            <person name="Luecker S."/>
            <person name="Lage O.M."/>
            <person name="Pohl T."/>
            <person name="Merkel B.J."/>
            <person name="Hornburger P."/>
            <person name="Mueller R.-W."/>
            <person name="Bruemmer F."/>
            <person name="Labrenz M."/>
            <person name="Spormann A.M."/>
            <person name="Op den Camp H."/>
            <person name="Overmann J."/>
            <person name="Amann R."/>
            <person name="Jetten M.S.M."/>
            <person name="Mascher T."/>
            <person name="Medema M.H."/>
            <person name="Devos D.P."/>
            <person name="Kaster A.-K."/>
            <person name="Ovreas L."/>
            <person name="Rohde M."/>
            <person name="Galperin M.Y."/>
            <person name="Jogler C."/>
        </authorList>
    </citation>
    <scope>NUCLEOTIDE SEQUENCE [LARGE SCALE GENOMIC DNA]</scope>
    <source>
        <strain evidence="2 3">I41</strain>
    </source>
</reference>
<dbReference type="KEGG" id="llh:I41_16910"/>
<dbReference type="Pfam" id="PF07883">
    <property type="entry name" value="Cupin_2"/>
    <property type="match status" value="1"/>
</dbReference>
<dbReference type="Proteomes" id="UP000317909">
    <property type="component" value="Chromosome"/>
</dbReference>
<name>A0A517TVW1_9BACT</name>
<dbReference type="PANTHER" id="PTHR36440:SF1">
    <property type="entry name" value="PUTATIVE (AFU_ORTHOLOGUE AFUA_8G07350)-RELATED"/>
    <property type="match status" value="1"/>
</dbReference>
<dbReference type="EMBL" id="CP036339">
    <property type="protein sequence ID" value="QDT72511.1"/>
    <property type="molecule type" value="Genomic_DNA"/>
</dbReference>
<evidence type="ECO:0000259" key="1">
    <source>
        <dbReference type="Pfam" id="PF07883"/>
    </source>
</evidence>
<dbReference type="InterPro" id="IPR011051">
    <property type="entry name" value="RmlC_Cupin_sf"/>
</dbReference>
<evidence type="ECO:0000313" key="3">
    <source>
        <dbReference type="Proteomes" id="UP000317909"/>
    </source>
</evidence>
<organism evidence="2 3">
    <name type="scientific">Lacipirellula limnantheis</name>
    <dbReference type="NCBI Taxonomy" id="2528024"/>
    <lineage>
        <taxon>Bacteria</taxon>
        <taxon>Pseudomonadati</taxon>
        <taxon>Planctomycetota</taxon>
        <taxon>Planctomycetia</taxon>
        <taxon>Pirellulales</taxon>
        <taxon>Lacipirellulaceae</taxon>
        <taxon>Lacipirellula</taxon>
    </lineage>
</organism>
<dbReference type="RefSeq" id="WP_145432071.1">
    <property type="nucleotide sequence ID" value="NZ_CP036339.1"/>
</dbReference>
<dbReference type="AlphaFoldDB" id="A0A517TVW1"/>
<keyword evidence="3" id="KW-1185">Reference proteome</keyword>
<proteinExistence type="predicted"/>
<accession>A0A517TVW1</accession>
<gene>
    <name evidence="2" type="ORF">I41_16910</name>
</gene>
<dbReference type="InterPro" id="IPR013096">
    <property type="entry name" value="Cupin_2"/>
</dbReference>
<dbReference type="OrthoDB" id="9791297at2"/>
<dbReference type="PANTHER" id="PTHR36440">
    <property type="entry name" value="PUTATIVE (AFU_ORTHOLOGUE AFUA_8G07350)-RELATED"/>
    <property type="match status" value="1"/>
</dbReference>
<dbReference type="SUPFAM" id="SSF51182">
    <property type="entry name" value="RmlC-like cupins"/>
    <property type="match status" value="1"/>
</dbReference>